<dbReference type="Pfam" id="PF01040">
    <property type="entry name" value="UbiA"/>
    <property type="match status" value="1"/>
</dbReference>
<feature type="transmembrane region" description="Helical" evidence="14">
    <location>
        <begin position="228"/>
        <end position="246"/>
    </location>
</feature>
<dbReference type="InterPro" id="IPR006369">
    <property type="entry name" value="Protohaem_IX_farnesylTrfase"/>
</dbReference>
<keyword evidence="9 14" id="KW-0472">Membrane</keyword>
<dbReference type="EC" id="2.5.1.141" evidence="3 14"/>
<evidence type="ECO:0000256" key="7">
    <source>
        <dbReference type="ARBA" id="ARBA00022989"/>
    </source>
</evidence>
<evidence type="ECO:0000256" key="9">
    <source>
        <dbReference type="ARBA" id="ARBA00023136"/>
    </source>
</evidence>
<dbReference type="GO" id="GO:0005886">
    <property type="term" value="C:plasma membrane"/>
    <property type="evidence" value="ECO:0007669"/>
    <property type="project" value="UniProtKB-SubCell"/>
</dbReference>
<organism evidence="15 16">
    <name type="scientific">Eiseniibacteriota bacterium</name>
    <dbReference type="NCBI Taxonomy" id="2212470"/>
    <lineage>
        <taxon>Bacteria</taxon>
        <taxon>Candidatus Eiseniibacteriota</taxon>
    </lineage>
</organism>
<dbReference type="HAMAP" id="MF_00154">
    <property type="entry name" value="CyoE_CtaB"/>
    <property type="match status" value="1"/>
</dbReference>
<dbReference type="PROSITE" id="PS00943">
    <property type="entry name" value="UBIA"/>
    <property type="match status" value="1"/>
</dbReference>
<evidence type="ECO:0000313" key="16">
    <source>
        <dbReference type="Proteomes" id="UP000580839"/>
    </source>
</evidence>
<comment type="subcellular location">
    <subcellularLocation>
        <location evidence="1 14">Cell membrane</location>
        <topology evidence="1 14">Multi-pass membrane protein</topology>
    </subcellularLocation>
</comment>
<comment type="function">
    <text evidence="14">Converts heme B (protoheme IX) to heme O by substitution of the vinyl group on carbon 2 of heme B porphyrin ring with a hydroxyethyl farnesyl side group.</text>
</comment>
<dbReference type="PANTHER" id="PTHR43448">
    <property type="entry name" value="PROTOHEME IX FARNESYLTRANSFERASE, MITOCHONDRIAL"/>
    <property type="match status" value="1"/>
</dbReference>
<evidence type="ECO:0000256" key="13">
    <source>
        <dbReference type="ARBA" id="ARBA00047690"/>
    </source>
</evidence>
<keyword evidence="4 14" id="KW-1003">Cell membrane</keyword>
<dbReference type="Proteomes" id="UP000580839">
    <property type="component" value="Unassembled WGS sequence"/>
</dbReference>
<dbReference type="UniPathway" id="UPA00834">
    <property type="reaction ID" value="UER00712"/>
</dbReference>
<feature type="transmembrane region" description="Helical" evidence="14">
    <location>
        <begin position="179"/>
        <end position="199"/>
    </location>
</feature>
<keyword evidence="7 14" id="KW-1133">Transmembrane helix</keyword>
<dbReference type="PANTHER" id="PTHR43448:SF7">
    <property type="entry name" value="4-HYDROXYBENZOATE SOLANESYLTRANSFERASE"/>
    <property type="match status" value="1"/>
</dbReference>
<feature type="transmembrane region" description="Helical" evidence="14">
    <location>
        <begin position="154"/>
        <end position="173"/>
    </location>
</feature>
<evidence type="ECO:0000256" key="3">
    <source>
        <dbReference type="ARBA" id="ARBA00012292"/>
    </source>
</evidence>
<comment type="pathway">
    <text evidence="2 14">Porphyrin-containing compound metabolism; heme O biosynthesis; heme O from protoheme: step 1/1.</text>
</comment>
<evidence type="ECO:0000256" key="12">
    <source>
        <dbReference type="ARBA" id="ARBA00042475"/>
    </source>
</evidence>
<gene>
    <name evidence="14" type="primary">ctaB</name>
    <name evidence="15" type="ORF">HOP12_04280</name>
</gene>
<feature type="transmembrane region" description="Helical" evidence="14">
    <location>
        <begin position="126"/>
        <end position="147"/>
    </location>
</feature>
<protein>
    <recommendedName>
        <fullName evidence="11 14">Protoheme IX farnesyltransferase</fullName>
        <ecNumber evidence="3 14">2.5.1.141</ecNumber>
    </recommendedName>
    <alternativeName>
        <fullName evidence="12 14">Heme B farnesyltransferase</fullName>
    </alternativeName>
    <alternativeName>
        <fullName evidence="10 14">Heme O synthase</fullName>
    </alternativeName>
</protein>
<evidence type="ECO:0000256" key="6">
    <source>
        <dbReference type="ARBA" id="ARBA00022692"/>
    </source>
</evidence>
<feature type="transmembrane region" description="Helical" evidence="14">
    <location>
        <begin position="58"/>
        <end position="79"/>
    </location>
</feature>
<dbReference type="NCBIfam" id="TIGR01473">
    <property type="entry name" value="cyoE_ctaB"/>
    <property type="match status" value="1"/>
</dbReference>
<evidence type="ECO:0000256" key="5">
    <source>
        <dbReference type="ARBA" id="ARBA00022679"/>
    </source>
</evidence>
<reference evidence="15 16" key="1">
    <citation type="submission" date="2020-04" db="EMBL/GenBank/DDBJ databases">
        <title>Metagenomic profiling of ammonia- and methane-oxidizing microorganisms in a Dutch drinking water treatment plant.</title>
        <authorList>
            <person name="Poghosyan L."/>
            <person name="Leucker S."/>
        </authorList>
    </citation>
    <scope>NUCLEOTIDE SEQUENCE [LARGE SCALE GENOMIC DNA]</scope>
    <source>
        <strain evidence="15">S-RSF-IL-03</strain>
    </source>
</reference>
<evidence type="ECO:0000313" key="15">
    <source>
        <dbReference type="EMBL" id="NOT33371.1"/>
    </source>
</evidence>
<dbReference type="Gene3D" id="1.10.357.140">
    <property type="entry name" value="UbiA prenyltransferase"/>
    <property type="match status" value="1"/>
</dbReference>
<dbReference type="InterPro" id="IPR000537">
    <property type="entry name" value="UbiA_prenyltransferase"/>
</dbReference>
<evidence type="ECO:0000256" key="2">
    <source>
        <dbReference type="ARBA" id="ARBA00004919"/>
    </source>
</evidence>
<proteinExistence type="inferred from homology"/>
<dbReference type="GO" id="GO:0008495">
    <property type="term" value="F:protoheme IX farnesyltransferase activity"/>
    <property type="evidence" value="ECO:0007669"/>
    <property type="project" value="UniProtKB-UniRule"/>
</dbReference>
<sequence>MSVQSAPPASLALERPGLLRLLGGYLELTKPRIMLLVLVTAVPALYMAGNGYPGAVRFWGTLLGTALASMSAASFNHWVDRDIDGLMLRTRDRPLPAGLFPASHALAVGFGLAALSWWVLASVANLLAVGLAMASIFYYAVVYSMWLKRRTPQNIVIGGGAGASAPLIAWAAVTGDLALPAVLLAAIVFFWTPPHFWALSLYRREDYLRAGLPMLPVTHGEPETRRQIVLYTLVLVPVTLALGALGVAGPLYSVPAAVLGAIFLFYALRLQRSAATPHAVQLFRYSILYLFLLFVCMTVDVMVRTR</sequence>
<keyword evidence="8 14" id="KW-0350">Heme biosynthesis</keyword>
<comment type="miscellaneous">
    <text evidence="14">Carbon 2 of the heme B porphyrin ring is defined according to the Fischer nomenclature.</text>
</comment>
<feature type="transmembrane region" description="Helical" evidence="14">
    <location>
        <begin position="33"/>
        <end position="52"/>
    </location>
</feature>
<evidence type="ECO:0000256" key="8">
    <source>
        <dbReference type="ARBA" id="ARBA00023133"/>
    </source>
</evidence>
<dbReference type="InterPro" id="IPR044878">
    <property type="entry name" value="UbiA_sf"/>
</dbReference>
<dbReference type="EMBL" id="JABFRW010000044">
    <property type="protein sequence ID" value="NOT33371.1"/>
    <property type="molecule type" value="Genomic_DNA"/>
</dbReference>
<evidence type="ECO:0000256" key="1">
    <source>
        <dbReference type="ARBA" id="ARBA00004651"/>
    </source>
</evidence>
<accession>A0A849SFY0</accession>
<feature type="transmembrane region" description="Helical" evidence="14">
    <location>
        <begin position="252"/>
        <end position="270"/>
    </location>
</feature>
<comment type="similarity">
    <text evidence="14">Belongs to the UbiA prenyltransferase family. Protoheme IX farnesyltransferase subfamily.</text>
</comment>
<evidence type="ECO:0000256" key="14">
    <source>
        <dbReference type="HAMAP-Rule" id="MF_00154"/>
    </source>
</evidence>
<dbReference type="GO" id="GO:0048034">
    <property type="term" value="P:heme O biosynthetic process"/>
    <property type="evidence" value="ECO:0007669"/>
    <property type="project" value="UniProtKB-UniRule"/>
</dbReference>
<dbReference type="InterPro" id="IPR030470">
    <property type="entry name" value="UbiA_prenylTrfase_CS"/>
</dbReference>
<comment type="caution">
    <text evidence="15">The sequence shown here is derived from an EMBL/GenBank/DDBJ whole genome shotgun (WGS) entry which is preliminary data.</text>
</comment>
<name>A0A849SFY0_UNCEI</name>
<comment type="catalytic activity">
    <reaction evidence="13 14">
        <text>heme b + (2E,6E)-farnesyl diphosphate + H2O = Fe(II)-heme o + diphosphate</text>
        <dbReference type="Rhea" id="RHEA:28070"/>
        <dbReference type="ChEBI" id="CHEBI:15377"/>
        <dbReference type="ChEBI" id="CHEBI:33019"/>
        <dbReference type="ChEBI" id="CHEBI:60344"/>
        <dbReference type="ChEBI" id="CHEBI:60530"/>
        <dbReference type="ChEBI" id="CHEBI:175763"/>
        <dbReference type="EC" id="2.5.1.141"/>
    </reaction>
</comment>
<feature type="transmembrane region" description="Helical" evidence="14">
    <location>
        <begin position="99"/>
        <end position="120"/>
    </location>
</feature>
<evidence type="ECO:0000256" key="11">
    <source>
        <dbReference type="ARBA" id="ARBA00040810"/>
    </source>
</evidence>
<keyword evidence="5 14" id="KW-0808">Transferase</keyword>
<dbReference type="CDD" id="cd13957">
    <property type="entry name" value="PT_UbiA_Cox10"/>
    <property type="match status" value="1"/>
</dbReference>
<evidence type="ECO:0000256" key="10">
    <source>
        <dbReference type="ARBA" id="ARBA00030253"/>
    </source>
</evidence>
<dbReference type="AlphaFoldDB" id="A0A849SFY0"/>
<dbReference type="NCBIfam" id="NF003349">
    <property type="entry name" value="PRK04375.1-2"/>
    <property type="match status" value="1"/>
</dbReference>
<evidence type="ECO:0000256" key="4">
    <source>
        <dbReference type="ARBA" id="ARBA00022475"/>
    </source>
</evidence>
<feature type="transmembrane region" description="Helical" evidence="14">
    <location>
        <begin position="282"/>
        <end position="303"/>
    </location>
</feature>
<keyword evidence="6 14" id="KW-0812">Transmembrane</keyword>
<dbReference type="Gene3D" id="1.20.120.1780">
    <property type="entry name" value="UbiA prenyltransferase"/>
    <property type="match status" value="1"/>
</dbReference>